<dbReference type="PANTHER" id="PTHR38340">
    <property type="entry name" value="S-LAYER PROTEIN"/>
    <property type="match status" value="1"/>
</dbReference>
<dbReference type="InterPro" id="IPR018511">
    <property type="entry name" value="Hemolysin-typ_Ca-bd_CS"/>
</dbReference>
<keyword evidence="2" id="KW-0964">Secreted</keyword>
<dbReference type="PROSITE" id="PS00330">
    <property type="entry name" value="HEMOLYSIN_CALCIUM"/>
    <property type="match status" value="1"/>
</dbReference>
<dbReference type="Gene3D" id="2.150.10.10">
    <property type="entry name" value="Serralysin-like metalloprotease, C-terminal"/>
    <property type="match status" value="3"/>
</dbReference>
<gene>
    <name evidence="3" type="ORF">ABH992_000289</name>
</gene>
<comment type="subcellular location">
    <subcellularLocation>
        <location evidence="1">Secreted</location>
    </subcellularLocation>
</comment>
<dbReference type="EMBL" id="JBGBZN010000001">
    <property type="protein sequence ID" value="MEY9467890.1"/>
    <property type="molecule type" value="Genomic_DNA"/>
</dbReference>
<dbReference type="Pfam" id="PF00353">
    <property type="entry name" value="HemolysinCabind"/>
    <property type="match status" value="3"/>
</dbReference>
<evidence type="ECO:0000256" key="1">
    <source>
        <dbReference type="ARBA" id="ARBA00004613"/>
    </source>
</evidence>
<reference evidence="3 4" key="1">
    <citation type="submission" date="2024-07" db="EMBL/GenBank/DDBJ databases">
        <title>Genomic Encyclopedia of Type Strains, Phase V (KMG-V): Genome sequencing to study the core and pangenomes of soil and plant-associated prokaryotes.</title>
        <authorList>
            <person name="Whitman W."/>
        </authorList>
    </citation>
    <scope>NUCLEOTIDE SEQUENCE [LARGE SCALE GENOMIC DNA]</scope>
    <source>
        <strain evidence="3 4">USDA 222</strain>
    </source>
</reference>
<dbReference type="PRINTS" id="PR00313">
    <property type="entry name" value="CABNDNGRPT"/>
</dbReference>
<dbReference type="InterPro" id="IPR050557">
    <property type="entry name" value="RTX_toxin/Mannuronan_C5-epim"/>
</dbReference>
<comment type="caution">
    <text evidence="3">The sequence shown here is derived from an EMBL/GenBank/DDBJ whole genome shotgun (WGS) entry which is preliminary data.</text>
</comment>
<accession>A0ABV4G7K1</accession>
<dbReference type="SUPFAM" id="SSF51120">
    <property type="entry name" value="beta-Roll"/>
    <property type="match status" value="2"/>
</dbReference>
<evidence type="ECO:0000313" key="3">
    <source>
        <dbReference type="EMBL" id="MEY9467890.1"/>
    </source>
</evidence>
<proteinExistence type="predicted"/>
<evidence type="ECO:0000313" key="4">
    <source>
        <dbReference type="Proteomes" id="UP001565474"/>
    </source>
</evidence>
<dbReference type="Proteomes" id="UP001565474">
    <property type="component" value="Unassembled WGS sequence"/>
</dbReference>
<dbReference type="InterPro" id="IPR011049">
    <property type="entry name" value="Serralysin-like_metalloprot_C"/>
</dbReference>
<sequence length="318" mass="32309">MAVSYLTKTELDRFLHQNGNHVEASVRSALIDSLERSGVYSDHPGDTSKAAFQSGPFSGGTVPAGVQILDVAQSTTVETAPNLKAIILDDAGGKTLDVIGGHNDVFIAMGKGSDSVNLYDYGNDTVYGGSRNDAIRGGHGNSSLFGGAGNDSIFGGSGNDTLAGGSGKDHLEAGTGAQLLDGGSGNDLLQDLSSGHSTLVGGDGNDTLVGVQGDVFDGGDGNDVFWVYTGSGASSTLQGGSGNDTFHLQTHTGNDTIIGGAGVDTVEFAGRSSSDVTKVDIDGATNTYTLHFGDSQTVVVSSVECLHFTDGDVQLPKP</sequence>
<organism evidence="3 4">
    <name type="scientific">Bradyrhizobium yuanmingense</name>
    <dbReference type="NCBI Taxonomy" id="108015"/>
    <lineage>
        <taxon>Bacteria</taxon>
        <taxon>Pseudomonadati</taxon>
        <taxon>Pseudomonadota</taxon>
        <taxon>Alphaproteobacteria</taxon>
        <taxon>Hyphomicrobiales</taxon>
        <taxon>Nitrobacteraceae</taxon>
        <taxon>Bradyrhizobium</taxon>
    </lineage>
</organism>
<protein>
    <submittedName>
        <fullName evidence="3">Ca2+-binding RTX toxin-like protein</fullName>
    </submittedName>
</protein>
<evidence type="ECO:0000256" key="2">
    <source>
        <dbReference type="ARBA" id="ARBA00022525"/>
    </source>
</evidence>
<dbReference type="InterPro" id="IPR001343">
    <property type="entry name" value="Hemolysn_Ca-bd"/>
</dbReference>
<name>A0ABV4G7K1_9BRAD</name>
<dbReference type="PANTHER" id="PTHR38340:SF1">
    <property type="entry name" value="S-LAYER PROTEIN"/>
    <property type="match status" value="1"/>
</dbReference>
<dbReference type="RefSeq" id="WP_036046653.1">
    <property type="nucleotide sequence ID" value="NZ_JBGBYH010000001.1"/>
</dbReference>
<keyword evidence="4" id="KW-1185">Reference proteome</keyword>